<dbReference type="Gene3D" id="3.30.300.20">
    <property type="match status" value="1"/>
</dbReference>
<protein>
    <submittedName>
        <fullName evidence="1">OsmC family peroxiredoxin</fullName>
    </submittedName>
</protein>
<sequence>MNAQTAETVSITSAAIGQFGRYLLSARTNHFISDQRVAVGGPGEAITAGELLLSSLGSCSLGLIQKTAKEEGIVLREAGTEVSFRRHATDPTQYEWIRIVVRLSGVTAGEAETLVAGLTANCPIYNTLKRGGPVEISWNVS</sequence>
<dbReference type="PANTHER" id="PTHR35368">
    <property type="entry name" value="HYDROPEROXIDE REDUCTASE"/>
    <property type="match status" value="1"/>
</dbReference>
<accession>A0A5D3JY98</accession>
<dbReference type="EMBL" id="VSSS01000080">
    <property type="protein sequence ID" value="TYL86249.1"/>
    <property type="molecule type" value="Genomic_DNA"/>
</dbReference>
<dbReference type="OrthoDB" id="9789573at2"/>
<dbReference type="InterPro" id="IPR052924">
    <property type="entry name" value="OsmC/Ohr_hydroprdx_reductase"/>
</dbReference>
<comment type="caution">
    <text evidence="1">The sequence shown here is derived from an EMBL/GenBank/DDBJ whole genome shotgun (WGS) entry which is preliminary data.</text>
</comment>
<dbReference type="InterPro" id="IPR015946">
    <property type="entry name" value="KH_dom-like_a/b"/>
</dbReference>
<dbReference type="Proteomes" id="UP000324758">
    <property type="component" value="Unassembled WGS sequence"/>
</dbReference>
<evidence type="ECO:0000313" key="1">
    <source>
        <dbReference type="EMBL" id="TYL86249.1"/>
    </source>
</evidence>
<keyword evidence="2" id="KW-1185">Reference proteome</keyword>
<dbReference type="Pfam" id="PF02566">
    <property type="entry name" value="OsmC"/>
    <property type="match status" value="1"/>
</dbReference>
<dbReference type="InterPro" id="IPR003718">
    <property type="entry name" value="OsmC/Ohr_fam"/>
</dbReference>
<gene>
    <name evidence="1" type="ORF">FXB40_41935</name>
</gene>
<name>A0A5D3JY98_9BRAD</name>
<organism evidence="1 2">
    <name type="scientific">Bradyrhizobium rifense</name>
    <dbReference type="NCBI Taxonomy" id="515499"/>
    <lineage>
        <taxon>Bacteria</taxon>
        <taxon>Pseudomonadati</taxon>
        <taxon>Pseudomonadota</taxon>
        <taxon>Alphaproteobacteria</taxon>
        <taxon>Hyphomicrobiales</taxon>
        <taxon>Nitrobacteraceae</taxon>
        <taxon>Bradyrhizobium</taxon>
    </lineage>
</organism>
<dbReference type="InterPro" id="IPR036102">
    <property type="entry name" value="OsmC/Ohrsf"/>
</dbReference>
<dbReference type="PANTHER" id="PTHR35368:SF1">
    <property type="entry name" value="HYDROPEROXIDE REDUCTASE"/>
    <property type="match status" value="1"/>
</dbReference>
<evidence type="ECO:0000313" key="2">
    <source>
        <dbReference type="Proteomes" id="UP000324758"/>
    </source>
</evidence>
<dbReference type="SUPFAM" id="SSF82784">
    <property type="entry name" value="OsmC-like"/>
    <property type="match status" value="1"/>
</dbReference>
<dbReference type="AlphaFoldDB" id="A0A5D3JY98"/>
<proteinExistence type="predicted"/>
<reference evidence="1 2" key="1">
    <citation type="submission" date="2019-08" db="EMBL/GenBank/DDBJ databases">
        <title>Bradyrhizobium hipponensis sp. nov., a rhizobium isolated from a Lupinus angustifolius root nodule in Tunisia.</title>
        <authorList>
            <person name="Off K."/>
            <person name="Rejili M."/>
            <person name="Mars M."/>
            <person name="Brachmann A."/>
            <person name="Marin M."/>
        </authorList>
    </citation>
    <scope>NUCLEOTIDE SEQUENCE [LARGE SCALE GENOMIC DNA]</scope>
    <source>
        <strain evidence="1 2">CTAW71</strain>
    </source>
</reference>